<dbReference type="STRING" id="225004.SAMN02745152_00011"/>
<evidence type="ECO:0000256" key="1">
    <source>
        <dbReference type="SAM" id="SignalP"/>
    </source>
</evidence>
<dbReference type="Proteomes" id="UP000190395">
    <property type="component" value="Unassembled WGS sequence"/>
</dbReference>
<evidence type="ECO:0000313" key="3">
    <source>
        <dbReference type="Proteomes" id="UP000190395"/>
    </source>
</evidence>
<evidence type="ECO:0008006" key="4">
    <source>
        <dbReference type="Google" id="ProtNLM"/>
    </source>
</evidence>
<dbReference type="RefSeq" id="WP_078929680.1">
    <property type="nucleotide sequence ID" value="NZ_FUXC01000001.1"/>
</dbReference>
<sequence>MRKTIGFGITVAFLVCAFSSCASTKNLPNMDTRRDVGTKTEEILSKNEDLTYFDAVYTKEGQLRIFINTKDGDITDELVSKIKKEVSEENNVPVDRIVVLKFIDYEKNGK</sequence>
<reference evidence="2 3" key="1">
    <citation type="submission" date="2017-02" db="EMBL/GenBank/DDBJ databases">
        <authorList>
            <person name="Peterson S.W."/>
        </authorList>
    </citation>
    <scope>NUCLEOTIDE SEQUENCE [LARGE SCALE GENOMIC DNA]</scope>
    <source>
        <strain evidence="2 3">ATCC BAA-909</strain>
    </source>
</reference>
<keyword evidence="3" id="KW-1185">Reference proteome</keyword>
<organism evidence="2 3">
    <name type="scientific">Treponema berlinense</name>
    <dbReference type="NCBI Taxonomy" id="225004"/>
    <lineage>
        <taxon>Bacteria</taxon>
        <taxon>Pseudomonadati</taxon>
        <taxon>Spirochaetota</taxon>
        <taxon>Spirochaetia</taxon>
        <taxon>Spirochaetales</taxon>
        <taxon>Treponemataceae</taxon>
        <taxon>Treponema</taxon>
    </lineage>
</organism>
<keyword evidence="1" id="KW-0732">Signal</keyword>
<proteinExistence type="predicted"/>
<dbReference type="GeneID" id="303366293"/>
<feature type="signal peptide" evidence="1">
    <location>
        <begin position="1"/>
        <end position="22"/>
    </location>
</feature>
<feature type="chain" id="PRO_5012165179" description="Sporulation lipoprotein YhcN/YlaJ (Spore_YhcN_YlaJ)" evidence="1">
    <location>
        <begin position="23"/>
        <end position="110"/>
    </location>
</feature>
<evidence type="ECO:0000313" key="2">
    <source>
        <dbReference type="EMBL" id="SJZ38728.1"/>
    </source>
</evidence>
<accession>A0A1T4K8F5</accession>
<dbReference type="AlphaFoldDB" id="A0A1T4K8F5"/>
<dbReference type="EMBL" id="FUXC01000001">
    <property type="protein sequence ID" value="SJZ38728.1"/>
    <property type="molecule type" value="Genomic_DNA"/>
</dbReference>
<protein>
    <recommendedName>
        <fullName evidence="4">Sporulation lipoprotein YhcN/YlaJ (Spore_YhcN_YlaJ)</fullName>
    </recommendedName>
</protein>
<name>A0A1T4K8F5_9SPIR</name>
<gene>
    <name evidence="2" type="ORF">SAMN02745152_00011</name>
</gene>
<dbReference type="PROSITE" id="PS51257">
    <property type="entry name" value="PROKAR_LIPOPROTEIN"/>
    <property type="match status" value="1"/>
</dbReference>